<name>A0A371DF60_9APHY</name>
<protein>
    <submittedName>
        <fullName evidence="1">Uncharacterized protein</fullName>
    </submittedName>
</protein>
<keyword evidence="2" id="KW-1185">Reference proteome</keyword>
<dbReference type="AlphaFoldDB" id="A0A371DF60"/>
<dbReference type="Proteomes" id="UP000256964">
    <property type="component" value="Unassembled WGS sequence"/>
</dbReference>
<dbReference type="EMBL" id="KZ857396">
    <property type="protein sequence ID" value="RDX51181.1"/>
    <property type="molecule type" value="Genomic_DNA"/>
</dbReference>
<sequence length="151" mass="17578">MSSYSSYLRYERGRTPLYPSPKRTRGCMATRVLVAVAACSHWMERRISITYTVTLGQTPPHFVCTCHQVYYYTHEKSSSSNNLRKPMRDGALLVLAVHETQTRRVAFVWKHRAVDRRNVDKEYKGTLRRTWELLRTHPSIGIMLCEVAICL</sequence>
<evidence type="ECO:0000313" key="2">
    <source>
        <dbReference type="Proteomes" id="UP000256964"/>
    </source>
</evidence>
<evidence type="ECO:0000313" key="1">
    <source>
        <dbReference type="EMBL" id="RDX51181.1"/>
    </source>
</evidence>
<gene>
    <name evidence="1" type="ORF">OH76DRAFT_356610</name>
</gene>
<proteinExistence type="predicted"/>
<organism evidence="1 2">
    <name type="scientific">Lentinus brumalis</name>
    <dbReference type="NCBI Taxonomy" id="2498619"/>
    <lineage>
        <taxon>Eukaryota</taxon>
        <taxon>Fungi</taxon>
        <taxon>Dikarya</taxon>
        <taxon>Basidiomycota</taxon>
        <taxon>Agaricomycotina</taxon>
        <taxon>Agaricomycetes</taxon>
        <taxon>Polyporales</taxon>
        <taxon>Polyporaceae</taxon>
        <taxon>Lentinus</taxon>
    </lineage>
</organism>
<accession>A0A371DF60</accession>
<reference evidence="1 2" key="1">
    <citation type="journal article" date="2018" name="Biotechnol. Biofuels">
        <title>Integrative visual omics of the white-rot fungus Polyporus brumalis exposes the biotechnological potential of its oxidative enzymes for delignifying raw plant biomass.</title>
        <authorList>
            <person name="Miyauchi S."/>
            <person name="Rancon A."/>
            <person name="Drula E."/>
            <person name="Hage H."/>
            <person name="Chaduli D."/>
            <person name="Favel A."/>
            <person name="Grisel S."/>
            <person name="Henrissat B."/>
            <person name="Herpoel-Gimbert I."/>
            <person name="Ruiz-Duenas F.J."/>
            <person name="Chevret D."/>
            <person name="Hainaut M."/>
            <person name="Lin J."/>
            <person name="Wang M."/>
            <person name="Pangilinan J."/>
            <person name="Lipzen A."/>
            <person name="Lesage-Meessen L."/>
            <person name="Navarro D."/>
            <person name="Riley R."/>
            <person name="Grigoriev I.V."/>
            <person name="Zhou S."/>
            <person name="Raouche S."/>
            <person name="Rosso M.N."/>
        </authorList>
    </citation>
    <scope>NUCLEOTIDE SEQUENCE [LARGE SCALE GENOMIC DNA]</scope>
    <source>
        <strain evidence="1 2">BRFM 1820</strain>
    </source>
</reference>